<dbReference type="AlphaFoldDB" id="A0A6M3L1M4"/>
<gene>
    <name evidence="1" type="ORF">MM415B02971_0003</name>
</gene>
<organism evidence="1">
    <name type="scientific">viral metagenome</name>
    <dbReference type="NCBI Taxonomy" id="1070528"/>
    <lineage>
        <taxon>unclassified sequences</taxon>
        <taxon>metagenomes</taxon>
        <taxon>organismal metagenomes</taxon>
    </lineage>
</organism>
<sequence length="49" mass="5535">MTKLTEADKKEIVKLLEDKKVIEPDFYGAVEIKTEAGKLVIIKKTTSIK</sequence>
<evidence type="ECO:0000313" key="1">
    <source>
        <dbReference type="EMBL" id="QJA87524.1"/>
    </source>
</evidence>
<accession>A0A6M3L1M4</accession>
<reference evidence="1" key="1">
    <citation type="submission" date="2020-03" db="EMBL/GenBank/DDBJ databases">
        <title>The deep terrestrial virosphere.</title>
        <authorList>
            <person name="Holmfeldt K."/>
            <person name="Nilsson E."/>
            <person name="Simone D."/>
            <person name="Lopez-Fernandez M."/>
            <person name="Wu X."/>
            <person name="de Brujin I."/>
            <person name="Lundin D."/>
            <person name="Andersson A."/>
            <person name="Bertilsson S."/>
            <person name="Dopson M."/>
        </authorList>
    </citation>
    <scope>NUCLEOTIDE SEQUENCE</scope>
    <source>
        <strain evidence="1">MM415B02971</strain>
    </source>
</reference>
<name>A0A6M3L1M4_9ZZZZ</name>
<protein>
    <submittedName>
        <fullName evidence="1">Uncharacterized protein</fullName>
    </submittedName>
</protein>
<proteinExistence type="predicted"/>
<dbReference type="EMBL" id="MT142713">
    <property type="protein sequence ID" value="QJA87524.1"/>
    <property type="molecule type" value="Genomic_DNA"/>
</dbReference>